<dbReference type="EMBL" id="FONY01000005">
    <property type="protein sequence ID" value="SFE70811.1"/>
    <property type="molecule type" value="Genomic_DNA"/>
</dbReference>
<dbReference type="SMART" id="SM00342">
    <property type="entry name" value="HTH_ARAC"/>
    <property type="match status" value="1"/>
</dbReference>
<dbReference type="InterPro" id="IPR009057">
    <property type="entry name" value="Homeodomain-like_sf"/>
</dbReference>
<dbReference type="Pfam" id="PF12833">
    <property type="entry name" value="HTH_18"/>
    <property type="match status" value="1"/>
</dbReference>
<protein>
    <submittedName>
        <fullName evidence="5">AraC-type DNA-binding protein</fullName>
    </submittedName>
</protein>
<proteinExistence type="predicted"/>
<keyword evidence="1" id="KW-0805">Transcription regulation</keyword>
<feature type="domain" description="HTH araC/xylS-type" evidence="4">
    <location>
        <begin position="68"/>
        <end position="170"/>
    </location>
</feature>
<evidence type="ECO:0000256" key="3">
    <source>
        <dbReference type="ARBA" id="ARBA00023163"/>
    </source>
</evidence>
<keyword evidence="3" id="KW-0804">Transcription</keyword>
<dbReference type="GO" id="GO:0003700">
    <property type="term" value="F:DNA-binding transcription factor activity"/>
    <property type="evidence" value="ECO:0007669"/>
    <property type="project" value="InterPro"/>
</dbReference>
<evidence type="ECO:0000313" key="6">
    <source>
        <dbReference type="Proteomes" id="UP000199513"/>
    </source>
</evidence>
<evidence type="ECO:0000313" key="5">
    <source>
        <dbReference type="EMBL" id="SFE70811.1"/>
    </source>
</evidence>
<dbReference type="PANTHER" id="PTHR43280">
    <property type="entry name" value="ARAC-FAMILY TRANSCRIPTIONAL REGULATOR"/>
    <property type="match status" value="1"/>
</dbReference>
<evidence type="ECO:0000256" key="2">
    <source>
        <dbReference type="ARBA" id="ARBA00023125"/>
    </source>
</evidence>
<gene>
    <name evidence="5" type="ORF">SAMN04488541_1005120</name>
</gene>
<evidence type="ECO:0000259" key="4">
    <source>
        <dbReference type="PROSITE" id="PS01124"/>
    </source>
</evidence>
<dbReference type="SUPFAM" id="SSF46689">
    <property type="entry name" value="Homeodomain-like"/>
    <property type="match status" value="1"/>
</dbReference>
<dbReference type="PROSITE" id="PS01124">
    <property type="entry name" value="HTH_ARAC_FAMILY_2"/>
    <property type="match status" value="1"/>
</dbReference>
<dbReference type="Gene3D" id="1.10.10.60">
    <property type="entry name" value="Homeodomain-like"/>
    <property type="match status" value="1"/>
</dbReference>
<evidence type="ECO:0000256" key="1">
    <source>
        <dbReference type="ARBA" id="ARBA00023015"/>
    </source>
</evidence>
<accession>A0A1I2CR68</accession>
<dbReference type="AlphaFoldDB" id="A0A1I2CR68"/>
<dbReference type="PANTHER" id="PTHR43280:SF2">
    <property type="entry name" value="HTH-TYPE TRANSCRIPTIONAL REGULATOR EXSA"/>
    <property type="match status" value="1"/>
</dbReference>
<dbReference type="STRING" id="1003.SAMN04488541_1005120"/>
<sequence>MVCDRCVGVLTKELQKEGFSVVNAKLGEIEIANQIGKEALEQIRNILKINGFELVEDRKQKIVEQIKTLVIELIHRNLEATPLLVNYSDYFSEQLGFDYSYLSMLFSSHEGITIEKYIILQKIERVKELLTYGELTLSEIAYQMDYSSVQHLSNQFKKVTGLTPSEYKQQKDKARRGLDKVGT</sequence>
<dbReference type="GO" id="GO:0043565">
    <property type="term" value="F:sequence-specific DNA binding"/>
    <property type="evidence" value="ECO:0007669"/>
    <property type="project" value="InterPro"/>
</dbReference>
<dbReference type="InterPro" id="IPR018060">
    <property type="entry name" value="HTH_AraC"/>
</dbReference>
<name>A0A1I2CR68_9BACT</name>
<keyword evidence="2 5" id="KW-0238">DNA-binding</keyword>
<reference evidence="6" key="1">
    <citation type="submission" date="2016-10" db="EMBL/GenBank/DDBJ databases">
        <authorList>
            <person name="Varghese N."/>
            <person name="Submissions S."/>
        </authorList>
    </citation>
    <scope>NUCLEOTIDE SEQUENCE [LARGE SCALE GENOMIC DNA]</scope>
    <source>
        <strain>GEY</strain>
        <strain evidence="6">DSM 9560</strain>
    </source>
</reference>
<organism evidence="5 6">
    <name type="scientific">Thermoflexibacter ruber</name>
    <dbReference type="NCBI Taxonomy" id="1003"/>
    <lineage>
        <taxon>Bacteria</taxon>
        <taxon>Pseudomonadati</taxon>
        <taxon>Bacteroidota</taxon>
        <taxon>Cytophagia</taxon>
        <taxon>Cytophagales</taxon>
        <taxon>Thermoflexibacteraceae</taxon>
        <taxon>Thermoflexibacter</taxon>
    </lineage>
</organism>
<dbReference type="Proteomes" id="UP000199513">
    <property type="component" value="Unassembled WGS sequence"/>
</dbReference>
<keyword evidence="6" id="KW-1185">Reference proteome</keyword>